<dbReference type="PROSITE" id="PS51409">
    <property type="entry name" value="ARGINASE_2"/>
    <property type="match status" value="1"/>
</dbReference>
<dbReference type="InterPro" id="IPR023696">
    <property type="entry name" value="Ureohydrolase_dom_sf"/>
</dbReference>
<dbReference type="GO" id="GO:0047972">
    <property type="term" value="F:guanidinopropionase activity"/>
    <property type="evidence" value="ECO:0007669"/>
    <property type="project" value="UniProtKB-EC"/>
</dbReference>
<keyword evidence="5" id="KW-1185">Reference proteome</keyword>
<dbReference type="EC" id="3.5.3.17" evidence="4"/>
<accession>A0A446CPG3</accession>
<dbReference type="EMBL" id="UFQB01000021">
    <property type="protein sequence ID" value="SSW69802.1"/>
    <property type="molecule type" value="Genomic_DNA"/>
</dbReference>
<evidence type="ECO:0000256" key="3">
    <source>
        <dbReference type="PROSITE-ProRule" id="PRU00742"/>
    </source>
</evidence>
<comment type="similarity">
    <text evidence="3">Belongs to the arginase family.</text>
</comment>
<protein>
    <submittedName>
        <fullName evidence="4">Guanidinopropionase</fullName>
        <ecNumber evidence="4">3.5.3.17</ecNumber>
    </submittedName>
</protein>
<dbReference type="Proteomes" id="UP000289184">
    <property type="component" value="Unassembled WGS sequence"/>
</dbReference>
<dbReference type="PIRSF" id="PIRSF036979">
    <property type="entry name" value="Arginase"/>
    <property type="match status" value="1"/>
</dbReference>
<sequence>MQQSAEVCFHPVPGFMGLPSARAAGTGEARACVVGIPFDCGTHPFRVGSRQGPDAIREQSRLLRPVDIFRRNGIDNPPEFLRAIDVGNVACHPGDPDASYPLIEAGIGAILDRGAIPISMGGDGAVTLPQLRAVGRRHPDFVVLHFDSHTDTYPIPGYNTATTFTRAAEEGLLDVASSFHVGTRGSSFMPGVLEFGREVGYTILPYEDFDRDQQAALADIKRRIGQRPVYLCFDMDIFDPSCAPGVCTPEWGGLSPKEGLALLRQLAGLNFVAFDVNTVSPPQDVQGATAFLAATVMQEFCALAAAAVQQYPQGRPA</sequence>
<evidence type="ECO:0000256" key="1">
    <source>
        <dbReference type="ARBA" id="ARBA00022723"/>
    </source>
</evidence>
<proteinExistence type="inferred from homology"/>
<evidence type="ECO:0000313" key="5">
    <source>
        <dbReference type="Proteomes" id="UP000289184"/>
    </source>
</evidence>
<dbReference type="SUPFAM" id="SSF52768">
    <property type="entry name" value="Arginase/deacetylase"/>
    <property type="match status" value="1"/>
</dbReference>
<keyword evidence="2 4" id="KW-0378">Hydrolase</keyword>
<dbReference type="PANTHER" id="PTHR11358">
    <property type="entry name" value="ARGINASE/AGMATINASE"/>
    <property type="match status" value="1"/>
</dbReference>
<dbReference type="GO" id="GO:0046872">
    <property type="term" value="F:metal ion binding"/>
    <property type="evidence" value="ECO:0007669"/>
    <property type="project" value="UniProtKB-KW"/>
</dbReference>
<dbReference type="PANTHER" id="PTHR11358:SF26">
    <property type="entry name" value="GUANIDINO ACID HYDROLASE, MITOCHONDRIAL"/>
    <property type="match status" value="1"/>
</dbReference>
<evidence type="ECO:0000256" key="2">
    <source>
        <dbReference type="ARBA" id="ARBA00022801"/>
    </source>
</evidence>
<gene>
    <name evidence="4" type="primary">gpuA</name>
    <name evidence="4" type="ORF">AGI3411_04368</name>
</gene>
<dbReference type="Pfam" id="PF00491">
    <property type="entry name" value="Arginase"/>
    <property type="match status" value="1"/>
</dbReference>
<dbReference type="GO" id="GO:0033389">
    <property type="term" value="P:putrescine biosynthetic process from arginine, via agmatine"/>
    <property type="evidence" value="ECO:0007669"/>
    <property type="project" value="TreeGrafter"/>
</dbReference>
<keyword evidence="1" id="KW-0479">Metal-binding</keyword>
<evidence type="ECO:0000313" key="4">
    <source>
        <dbReference type="EMBL" id="SSW69802.1"/>
    </source>
</evidence>
<organism evidence="4 5">
    <name type="scientific">Achromobacter agilis</name>
    <dbReference type="NCBI Taxonomy" id="1353888"/>
    <lineage>
        <taxon>Bacteria</taxon>
        <taxon>Pseudomonadati</taxon>
        <taxon>Pseudomonadota</taxon>
        <taxon>Betaproteobacteria</taxon>
        <taxon>Burkholderiales</taxon>
        <taxon>Alcaligenaceae</taxon>
        <taxon>Achromobacter</taxon>
    </lineage>
</organism>
<dbReference type="InterPro" id="IPR006035">
    <property type="entry name" value="Ureohydrolase"/>
</dbReference>
<reference evidence="4 5" key="1">
    <citation type="submission" date="2018-07" db="EMBL/GenBank/DDBJ databases">
        <authorList>
            <person name="Peeters C."/>
        </authorList>
    </citation>
    <scope>NUCLEOTIDE SEQUENCE [LARGE SCALE GENOMIC DNA]</scope>
    <source>
        <strain evidence="4 5">LMG 3411</strain>
    </source>
</reference>
<dbReference type="Gene3D" id="3.40.800.10">
    <property type="entry name" value="Ureohydrolase domain"/>
    <property type="match status" value="1"/>
</dbReference>
<dbReference type="AlphaFoldDB" id="A0A446CPG3"/>
<name>A0A446CPG3_9BURK</name>
<dbReference type="GO" id="GO:0008783">
    <property type="term" value="F:agmatinase activity"/>
    <property type="evidence" value="ECO:0007669"/>
    <property type="project" value="TreeGrafter"/>
</dbReference>